<evidence type="ECO:0000259" key="1">
    <source>
        <dbReference type="Pfam" id="PF13547"/>
    </source>
</evidence>
<feature type="domain" description="Rcc01698-like C-terminal" evidence="3">
    <location>
        <begin position="1046"/>
        <end position="1146"/>
    </location>
</feature>
<evidence type="ECO:0000259" key="3">
    <source>
        <dbReference type="Pfam" id="PF23666"/>
    </source>
</evidence>
<dbReference type="InterPro" id="IPR056490">
    <property type="entry name" value="Rcc01698_C"/>
</dbReference>
<dbReference type="Pfam" id="PF13550">
    <property type="entry name" value="Phage-tail_3"/>
    <property type="match status" value="1"/>
</dbReference>
<dbReference type="InterPro" id="IPR017853">
    <property type="entry name" value="GH"/>
</dbReference>
<keyword evidence="5" id="KW-1185">Reference proteome</keyword>
<dbReference type="Pfam" id="PF13547">
    <property type="entry name" value="GTA_TIM"/>
    <property type="match status" value="1"/>
</dbReference>
<dbReference type="KEGG" id="lvs:LOKVESSMR4R_01698"/>
<proteinExistence type="predicted"/>
<feature type="domain" description="Tip attachment protein J" evidence="2">
    <location>
        <begin position="794"/>
        <end position="955"/>
    </location>
</feature>
<evidence type="ECO:0000259" key="2">
    <source>
        <dbReference type="Pfam" id="PF13550"/>
    </source>
</evidence>
<sequence length="1299" mass="138565">MATILLSAAGLALGGSIGGTVMGLSMAVAGRAAGAMIGARIDQRLMGAGSLAVETGRIDRFRLTGAAEGSDIAQVYGRMRVGGQVIWASHFTQSSTTTGGGKGAPSAPRTTTYSYRVSFAVALCQGPISRVGRIWADGVEIAPEDLNLRIYTGSADQQPDPLMEAIEGAGHVPAYRGTAYVLCEDLDLGAYGNRIPQLTFEVIRAELDSGSQGGPERGPEGGLADALQGVALIPGTGEYGLATRPVYLSPRYGAQVAVNMNAPSGQSDYIHAMEALQGDLPACKSLVLVVSWFGDDLRCGDCSLLPKVEQKDVDAQAMPWRVSGLTRTAAARVAFDAGAPVYGGTPADASVVQAIVDQRARGIATVFYPFILMEQLAGNTLPDPWTGEIGQPALPWRGRITAAGNGTATAQAEVAAFMGAAQPAHFSVQGTRVDYTGPANGGYRRFILHYAHLCAAAGGVDAFCIGSEMRGLTQVRGADGSFPAVAALRALAADVRAILGPDCKISYAADWSEYHGYQPAGTQDKIFHLDPLWADPNVDFIGIDNYMPLADWRDGDSHADAAAGAIHDLAYLRGNIAGGEGYDWFYPTPEARDAQRREPITDGLGEPWIWRYKDLVNWWGQPHHDRLGGVRSATPTAWVPQSKPVWFTEYGCAAIDKGANQPNKFLDAKSSESGLPHYSNGQRDDLMQMQYLRAMTQHYADPANNPVSSVYGGPMVDTGRMHVWAWDARPYPFFPANRGLWADAGNYARGHWLNGRATNLPLAAVVAAICDAAGIAAYDVSRLFGVVRGYVIDRIGTGRAALQPLMLAYGFDAVETGGLLVFRNRRARISAQLGMADLALDPEQDQAFALTRAPASETAQRVQVLHLDADGDYAPAAADAAHADATSLAVAHHELPLALTRAEGRDIATRWLQEARVARDSIRFALPPSRALGAGDVVSLALPDHAGDYRIDRIEESGLQVIEATRISASTYQPGRSEDQPAVLQPFAAPVPVELLFLDLPLLRGDEIPHAPHLAIAGAPWPGSVAVYSAAQDSDYALQDIIRDPAGMGETLTPLARGRAGLWDRQAGFDLRLMQGALGSATAQAVLAGANLLAIGDGSPDAWEVLQFRDATPLGDHAFRLQGLLRGQAGSRGIMPDLWPAGARIVVLDTRVDQLVLPSSARGQDRHFRYGPAKRPLGDPSFRYDVAAFKGNGLRPYPVAHLRARQAVDGLHLSWIRCSRIDGDLWGAGEVPLGEAVEAYQLRVIRDGIIRRSVSLDAPLWHYPASLIAADHGGAAYRIEVAQVSDRFGPGPFTARIIG</sequence>
<feature type="domain" description="GTA TIM-barrel-like" evidence="1">
    <location>
        <begin position="442"/>
        <end position="735"/>
    </location>
</feature>
<dbReference type="InterPro" id="IPR025195">
    <property type="entry name" value="GTA_TIM_dom"/>
</dbReference>
<evidence type="ECO:0000313" key="4">
    <source>
        <dbReference type="EMBL" id="ARU01012.1"/>
    </source>
</evidence>
<organism evidence="4 5">
    <name type="scientific">Yoonia vestfoldensis</name>
    <dbReference type="NCBI Taxonomy" id="245188"/>
    <lineage>
        <taxon>Bacteria</taxon>
        <taxon>Pseudomonadati</taxon>
        <taxon>Pseudomonadota</taxon>
        <taxon>Alphaproteobacteria</taxon>
        <taxon>Rhodobacterales</taxon>
        <taxon>Paracoccaceae</taxon>
        <taxon>Yoonia</taxon>
    </lineage>
</organism>
<dbReference type="Pfam" id="PF23666">
    <property type="entry name" value="Rcc01698_C"/>
    <property type="match status" value="1"/>
</dbReference>
<dbReference type="CDD" id="cd19607">
    <property type="entry name" value="GTA_TIM-barrel-like"/>
    <property type="match status" value="1"/>
</dbReference>
<dbReference type="OrthoDB" id="8445115at2"/>
<gene>
    <name evidence="4" type="ORF">LOKVESSMR4R_01698</name>
</gene>
<dbReference type="Proteomes" id="UP000195273">
    <property type="component" value="Chromosome"/>
</dbReference>
<dbReference type="STRING" id="1122181.GCA_000382265_00570"/>
<dbReference type="InterPro" id="IPR032876">
    <property type="entry name" value="J_dom"/>
</dbReference>
<accession>A0A1Y0ECE8</accession>
<reference evidence="4 5" key="1">
    <citation type="submission" date="2017-05" db="EMBL/GenBank/DDBJ databases">
        <title>Genome Sequence of Loktanella vestfoldensis Strain SMR4r Isolated from a Culture of the Diatom Skeletonema marinoi.</title>
        <authorList>
            <person name="Topel M."/>
            <person name="Pinder M.I.M."/>
            <person name="Johansson O.N."/>
            <person name="Kourtchenko O."/>
            <person name="Godhe A."/>
            <person name="Clarke A.K."/>
        </authorList>
    </citation>
    <scope>NUCLEOTIDE SEQUENCE [LARGE SCALE GENOMIC DNA]</scope>
    <source>
        <strain evidence="4 5">SMR4r</strain>
    </source>
</reference>
<evidence type="ECO:0000313" key="5">
    <source>
        <dbReference type="Proteomes" id="UP000195273"/>
    </source>
</evidence>
<protein>
    <submittedName>
        <fullName evidence="4">GTA TIM-barrel-like domain protein</fullName>
    </submittedName>
</protein>
<name>A0A1Y0ECE8_9RHOB</name>
<dbReference type="RefSeq" id="WP_087207457.1">
    <property type="nucleotide sequence ID" value="NZ_CP021431.1"/>
</dbReference>
<dbReference type="Gene3D" id="3.20.20.80">
    <property type="entry name" value="Glycosidases"/>
    <property type="match status" value="1"/>
</dbReference>
<dbReference type="SUPFAM" id="SSF51445">
    <property type="entry name" value="(Trans)glycosidases"/>
    <property type="match status" value="1"/>
</dbReference>
<dbReference type="EMBL" id="CP021431">
    <property type="protein sequence ID" value="ARU01012.1"/>
    <property type="molecule type" value="Genomic_DNA"/>
</dbReference>